<organism evidence="2">
    <name type="scientific">Panstrongylus lignarius</name>
    <dbReference type="NCBI Taxonomy" id="156445"/>
    <lineage>
        <taxon>Eukaryota</taxon>
        <taxon>Metazoa</taxon>
        <taxon>Ecdysozoa</taxon>
        <taxon>Arthropoda</taxon>
        <taxon>Hexapoda</taxon>
        <taxon>Insecta</taxon>
        <taxon>Pterygota</taxon>
        <taxon>Neoptera</taxon>
        <taxon>Paraneoptera</taxon>
        <taxon>Hemiptera</taxon>
        <taxon>Heteroptera</taxon>
        <taxon>Panheteroptera</taxon>
        <taxon>Cimicomorpha</taxon>
        <taxon>Reduviidae</taxon>
        <taxon>Triatominae</taxon>
        <taxon>Panstrongylus</taxon>
    </lineage>
</organism>
<reference evidence="2" key="1">
    <citation type="journal article" date="2018" name="PLoS Negl. Trop. Dis.">
        <title>An insight into the salivary gland and fat body transcriptome of Panstrongylus lignarius (Hemiptera: Heteroptera), the main vector of Chagas disease in Peru.</title>
        <authorList>
            <person name="Nevoa J.C."/>
            <person name="Mendes M.T."/>
            <person name="da Silva M.V."/>
            <person name="Soares S.C."/>
            <person name="Oliveira C.J.F."/>
            <person name="Ribeiro J.M.C."/>
        </authorList>
    </citation>
    <scope>NUCLEOTIDE SEQUENCE</scope>
</reference>
<evidence type="ECO:0000256" key="1">
    <source>
        <dbReference type="SAM" id="SignalP"/>
    </source>
</evidence>
<dbReference type="EMBL" id="GFTR01000117">
    <property type="protein sequence ID" value="JAW16309.1"/>
    <property type="molecule type" value="Transcribed_RNA"/>
</dbReference>
<sequence>MCIGWLVAVLGTLRELKVVVYGSCVNLIFGDYSWNQFRAFTDLFFCNYHEYSPKKIKFVRHLSDLYAI</sequence>
<proteinExistence type="predicted"/>
<accession>A0A224Y702</accession>
<dbReference type="AlphaFoldDB" id="A0A224Y702"/>
<feature type="signal peptide" evidence="1">
    <location>
        <begin position="1"/>
        <end position="22"/>
    </location>
</feature>
<evidence type="ECO:0000313" key="2">
    <source>
        <dbReference type="EMBL" id="JAW16309.1"/>
    </source>
</evidence>
<feature type="chain" id="PRO_5012940127" evidence="1">
    <location>
        <begin position="23"/>
        <end position="68"/>
    </location>
</feature>
<keyword evidence="1" id="KW-0732">Signal</keyword>
<protein>
    <submittedName>
        <fullName evidence="2">Putative secreted protein</fullName>
    </submittedName>
</protein>
<name>A0A224Y702_9HEMI</name>